<proteinExistence type="predicted"/>
<reference evidence="3" key="1">
    <citation type="submission" date="2017-06" db="EMBL/GenBank/DDBJ databases">
        <title>Capnocytophaga spp. assemblies.</title>
        <authorList>
            <person name="Gulvik C.A."/>
        </authorList>
    </citation>
    <scope>NUCLEOTIDE SEQUENCE [LARGE SCALE GENOMIC DNA]</scope>
    <source>
        <strain evidence="3">H4486</strain>
    </source>
</reference>
<feature type="domain" description="DUF6046" evidence="1">
    <location>
        <begin position="77"/>
        <end position="193"/>
    </location>
</feature>
<dbReference type="Pfam" id="PF19512">
    <property type="entry name" value="DUF6046"/>
    <property type="match status" value="1"/>
</dbReference>
<evidence type="ECO:0000313" key="3">
    <source>
        <dbReference type="Proteomes" id="UP000217334"/>
    </source>
</evidence>
<dbReference type="RefSeq" id="WP_095902096.1">
    <property type="nucleotide sequence ID" value="NZ_CP022383.1"/>
</dbReference>
<gene>
    <name evidence="2" type="ORF">CGC59_11970</name>
</gene>
<dbReference type="EMBL" id="CP022383">
    <property type="protein sequence ID" value="ATA80347.1"/>
    <property type="molecule type" value="Genomic_DNA"/>
</dbReference>
<accession>A0A250F8J6</accession>
<protein>
    <recommendedName>
        <fullName evidence="1">DUF6046 domain-containing protein</fullName>
    </recommendedName>
</protein>
<organism evidence="2 3">
    <name type="scientific">Capnocytophaga sputigena</name>
    <dbReference type="NCBI Taxonomy" id="1019"/>
    <lineage>
        <taxon>Bacteria</taxon>
        <taxon>Pseudomonadati</taxon>
        <taxon>Bacteroidota</taxon>
        <taxon>Flavobacteriia</taxon>
        <taxon>Flavobacteriales</taxon>
        <taxon>Flavobacteriaceae</taxon>
        <taxon>Capnocytophaga</taxon>
    </lineage>
</organism>
<dbReference type="InterPro" id="IPR046109">
    <property type="entry name" value="DUF6046"/>
</dbReference>
<evidence type="ECO:0000259" key="1">
    <source>
        <dbReference type="Pfam" id="PF19512"/>
    </source>
</evidence>
<evidence type="ECO:0000313" key="2">
    <source>
        <dbReference type="EMBL" id="ATA80347.1"/>
    </source>
</evidence>
<sequence length="198" mass="22222">MENGQSIVLDLASRYGRALGIVLSSEGMSQVVITKEDNKYQVETFGEATNFEEITMEYENTRLVFNSFIGGEQSTVFAPPPILSFSRSKKLIETETNGSTIVERWNTNEWEITIQGILVDIENHNYPDSQIQQIVTLFEHNDIIKVVGAQFYDKGIDSIYIDSITINPKEGYSDTVAYTLSAKSVKEVTFNLLEGDGK</sequence>
<dbReference type="AlphaFoldDB" id="A0A250F8J6"/>
<name>A0A250F8J6_CAPSP</name>
<dbReference type="Proteomes" id="UP000217334">
    <property type="component" value="Chromosome"/>
</dbReference>